<accession>A0A226WTL2</accession>
<dbReference type="AlphaFoldDB" id="A0A226WTL2"/>
<reference evidence="2" key="1">
    <citation type="submission" date="2017-01" db="EMBL/GenBank/DDBJ databases">
        <title>Genome Analysis of Deinococcus marmoris KOPRI26562.</title>
        <authorList>
            <person name="Kim J.H."/>
            <person name="Oh H.-M."/>
        </authorList>
    </citation>
    <scope>NUCLEOTIDE SEQUENCE [LARGE SCALE GENOMIC DNA]</scope>
    <source>
        <strain evidence="2">PAMC 26633</strain>
    </source>
</reference>
<comment type="caution">
    <text evidence="1">The sequence shown here is derived from an EMBL/GenBank/DDBJ whole genome shotgun (WGS) entry which is preliminary data.</text>
</comment>
<protein>
    <submittedName>
        <fullName evidence="1">Uncharacterized protein</fullName>
    </submittedName>
</protein>
<name>A0A226WTL2_CABSO</name>
<evidence type="ECO:0000313" key="2">
    <source>
        <dbReference type="Proteomes" id="UP000214720"/>
    </source>
</evidence>
<dbReference type="Proteomes" id="UP000214720">
    <property type="component" value="Unassembled WGS sequence"/>
</dbReference>
<proteinExistence type="predicted"/>
<sequence>MRYARLIMTHHGKPELSGFSNRLYVPTTTAQCGQWPSAMLHRVRFVEQTASMVFDMRALAIN</sequence>
<dbReference type="EMBL" id="MTHB01000229">
    <property type="protein sequence ID" value="OXC74159.1"/>
    <property type="molecule type" value="Genomic_DNA"/>
</dbReference>
<evidence type="ECO:0000313" key="1">
    <source>
        <dbReference type="EMBL" id="OXC74159.1"/>
    </source>
</evidence>
<organism evidence="1 2">
    <name type="scientific">Caballeronia sordidicola</name>
    <name type="common">Burkholderia sordidicola</name>
    <dbReference type="NCBI Taxonomy" id="196367"/>
    <lineage>
        <taxon>Bacteria</taxon>
        <taxon>Pseudomonadati</taxon>
        <taxon>Pseudomonadota</taxon>
        <taxon>Betaproteobacteria</taxon>
        <taxon>Burkholderiales</taxon>
        <taxon>Burkholderiaceae</taxon>
        <taxon>Caballeronia</taxon>
    </lineage>
</organism>
<gene>
    <name evidence="1" type="ORF">BSU04_33090</name>
</gene>